<protein>
    <submittedName>
        <fullName evidence="3">Uncharacterized protein</fullName>
    </submittedName>
</protein>
<dbReference type="Proteomes" id="UP000428333">
    <property type="component" value="Linkage Group LG02"/>
</dbReference>
<evidence type="ECO:0000256" key="1">
    <source>
        <dbReference type="ARBA" id="ARBA00022737"/>
    </source>
</evidence>
<keyword evidence="1" id="KW-0677">Repeat</keyword>
<organism evidence="3 4">
    <name type="scientific">Rhododendron williamsianum</name>
    <dbReference type="NCBI Taxonomy" id="262921"/>
    <lineage>
        <taxon>Eukaryota</taxon>
        <taxon>Viridiplantae</taxon>
        <taxon>Streptophyta</taxon>
        <taxon>Embryophyta</taxon>
        <taxon>Tracheophyta</taxon>
        <taxon>Spermatophyta</taxon>
        <taxon>Magnoliopsida</taxon>
        <taxon>eudicotyledons</taxon>
        <taxon>Gunneridae</taxon>
        <taxon>Pentapetalae</taxon>
        <taxon>asterids</taxon>
        <taxon>Ericales</taxon>
        <taxon>Ericaceae</taxon>
        <taxon>Ericoideae</taxon>
        <taxon>Rhodoreae</taxon>
        <taxon>Rhododendron</taxon>
    </lineage>
</organism>
<dbReference type="Gene3D" id="1.25.40.10">
    <property type="entry name" value="Tetratricopeptide repeat domain"/>
    <property type="match status" value="1"/>
</dbReference>
<dbReference type="InterPro" id="IPR011990">
    <property type="entry name" value="TPR-like_helical_dom_sf"/>
</dbReference>
<dbReference type="OrthoDB" id="185373at2759"/>
<comment type="caution">
    <text evidence="3">The sequence shown here is derived from an EMBL/GenBank/DDBJ whole genome shotgun (WGS) entry which is preliminary data.</text>
</comment>
<feature type="repeat" description="PPR" evidence="2">
    <location>
        <begin position="95"/>
        <end position="129"/>
    </location>
</feature>
<dbReference type="PROSITE" id="PS51375">
    <property type="entry name" value="PPR"/>
    <property type="match status" value="1"/>
</dbReference>
<dbReference type="EMBL" id="QEFC01000213">
    <property type="protein sequence ID" value="KAE9465924.1"/>
    <property type="molecule type" value="Genomic_DNA"/>
</dbReference>
<dbReference type="AlphaFoldDB" id="A0A6A4MEE5"/>
<reference evidence="3 4" key="1">
    <citation type="journal article" date="2019" name="Genome Biol. Evol.">
        <title>The Rhododendron genome and chromosomal organization provide insight into shared whole-genome duplications across the heath family (Ericaceae).</title>
        <authorList>
            <person name="Soza V.L."/>
            <person name="Lindsley D."/>
            <person name="Waalkes A."/>
            <person name="Ramage E."/>
            <person name="Patwardhan R.P."/>
            <person name="Burton J.N."/>
            <person name="Adey A."/>
            <person name="Kumar A."/>
            <person name="Qiu R."/>
            <person name="Shendure J."/>
            <person name="Hall B."/>
        </authorList>
    </citation>
    <scope>NUCLEOTIDE SEQUENCE [LARGE SCALE GENOMIC DNA]</scope>
    <source>
        <strain evidence="3">RSF 1966-606</strain>
    </source>
</reference>
<evidence type="ECO:0000313" key="3">
    <source>
        <dbReference type="EMBL" id="KAE9465924.1"/>
    </source>
</evidence>
<keyword evidence="4" id="KW-1185">Reference proteome</keyword>
<evidence type="ECO:0000256" key="2">
    <source>
        <dbReference type="PROSITE-ProRule" id="PRU00708"/>
    </source>
</evidence>
<sequence>MKEKKKVFVDYDEGSHNVSVQLSGIRKADLPQHKRVRVAGERFQKDWSICEVVQRVLGTKHWEDIEGLLNRWVGRFARKNFPVLIRYFSGRCKPDAETFNALINVHGRAGQWRWAMNIKGDMLRAAVCICTLLPYRHRDSSKWCDGGGSGDVLSWRCGGGVVDRCDDQRDVVVGMVWRVRYLGNEGSIVSGVVMLIVVWDHRWRIGGGGSSVVEGGGGCRGGVIMGCRRYRLRGGGTGGVLVVVVVETWWCDGVMEKGLWW</sequence>
<proteinExistence type="predicted"/>
<gene>
    <name evidence="3" type="ORF">C3L33_02159</name>
</gene>
<accession>A0A6A4MEE5</accession>
<evidence type="ECO:0000313" key="4">
    <source>
        <dbReference type="Proteomes" id="UP000428333"/>
    </source>
</evidence>
<dbReference type="InterPro" id="IPR002885">
    <property type="entry name" value="PPR_rpt"/>
</dbReference>
<name>A0A6A4MEE5_9ERIC</name>
<feature type="non-terminal residue" evidence="3">
    <location>
        <position position="1"/>
    </location>
</feature>